<evidence type="ECO:0000313" key="1">
    <source>
        <dbReference type="EMBL" id="KAI8014014.1"/>
    </source>
</evidence>
<proteinExistence type="predicted"/>
<sequence>MKLVRDPYSHKFNPAPPILSKHKPHHHHHSFMASATVDSPSSDRLQLESIPAVDLRLLSQSELYALSLCSDGAFDPLCDDVVIPKIDRSVFNESAGSRKQTYSRLRLAPRKPESASSTATTSSIPRRTPHLRTLKSATNLSDDTDPERAENSQIIGLLKDLFVSDINSDELVPIRVEYSDSLPNLPNVGNYGVKHLPNVGNYGVKRKRGRPRKNENLALVAAEVTEVVPVEVQAEGGDGVIKDIVVYETVEDRDKEIVNKNGNVVDLDELATLEDPYGVELQRRTENLKTEEELLGFLKESNGQWGSRRKKKKIVDANEFGDALPKGWKLLLSLKKKEGRVWMFVRRYISPNGRQFVSCKEVSSYLLSFFGVQDSHQPNCGQSNENIQLTCNMACENAVDLAVKEVNKSGDLVCHSPSVITCVSNDHEKQVTSEAGNSVEIQMGDILKCDRCSMSFNEKDGLLHHQLSSHRRKKSRFGASITDGVIIKGGQFECQFCHKTFNERNRYNGHVGAHKRHHMKSDETLSGALTLQNSVSLSSSDEVPPKKSMMQTSIGDDYDAATYNTNADSVPKPVSSQSKLTTGSDIESYSDRSGHEVNVLPHDEQDANSIGNESNFAEDPCVKHDRGNKMANCLGRVDEANDDVTATFNFCLDSEVAVSGNETNSNGECTANRINDQVVGQGRSLESCPHSPFANEKTCAEINVNEDSIILEEPNQEAGLESVSLAPLENEKTCGAENMEDVHELDTLKFDSKLIHSFGSSRAEPDEDFVTEGKQQNGSGACSPIPVSNDEKCDTSNYMNSFSTSSLEESKQKRDSERSDKETCGVKDSYRASGSSIFKTKIDATNNSGNKEVIDEDAITRVEHENSGRYLFVPSWKEQLCGMKDNESVVSVRTMEERVQERGSEDSLHILSGYEQTCGVKNDMGNISTRKMEELKFDEVQTYRNNELAFGISYPRLNTQNRNLEFGSPVLSGNAQAFVEENVTGVCNSTEEHPKQKGSFDSGLFAQSCTGKTFGDVYMMNRVSTRSIEEPKPEVQNFSNNELMISFGNNGTGIVADVMNNVPMHQTFSFETNPSRENSRIGKDAKEESWLLGPSCFPKTCADDNHLSRVHAGGIWDGPMMDEVVNSEHDKLTIGFGSINTQSGGNVMPGNMWRLDDEIVLQSTSADTSTQQQQSAGCFPTFGMLSDKGENELLGVDGKYDSMSGFQGAQSGHIEPVEFSFLTMQNLNSLPGDSKSLSYNTQMDQGFDSSFWLEKDALSLNLASRNLVTSICVWCRNEFHDESLHPGTQTGGIGSMCPTCSAKVTQQFNVF</sequence>
<keyword evidence="2" id="KW-1185">Reference proteome</keyword>
<reference evidence="1 2" key="1">
    <citation type="journal article" date="2022" name="Plant J.">
        <title>Chromosome-level genome of Camellia lanceoleosa provides a valuable resource for understanding genome evolution and self-incompatibility.</title>
        <authorList>
            <person name="Gong W."/>
            <person name="Xiao S."/>
            <person name="Wang L."/>
            <person name="Liao Z."/>
            <person name="Chang Y."/>
            <person name="Mo W."/>
            <person name="Hu G."/>
            <person name="Li W."/>
            <person name="Zhao G."/>
            <person name="Zhu H."/>
            <person name="Hu X."/>
            <person name="Ji K."/>
            <person name="Xiang X."/>
            <person name="Song Q."/>
            <person name="Yuan D."/>
            <person name="Jin S."/>
            <person name="Zhang L."/>
        </authorList>
    </citation>
    <scope>NUCLEOTIDE SEQUENCE [LARGE SCALE GENOMIC DNA]</scope>
    <source>
        <strain evidence="1">SQ_2022a</strain>
    </source>
</reference>
<dbReference type="Proteomes" id="UP001060215">
    <property type="component" value="Chromosome 4"/>
</dbReference>
<name>A0ACC0HLW8_9ERIC</name>
<gene>
    <name evidence="1" type="ORF">LOK49_LG05G02990</name>
</gene>
<comment type="caution">
    <text evidence="1">The sequence shown here is derived from an EMBL/GenBank/DDBJ whole genome shotgun (WGS) entry which is preliminary data.</text>
</comment>
<evidence type="ECO:0000313" key="2">
    <source>
        <dbReference type="Proteomes" id="UP001060215"/>
    </source>
</evidence>
<organism evidence="1 2">
    <name type="scientific">Camellia lanceoleosa</name>
    <dbReference type="NCBI Taxonomy" id="1840588"/>
    <lineage>
        <taxon>Eukaryota</taxon>
        <taxon>Viridiplantae</taxon>
        <taxon>Streptophyta</taxon>
        <taxon>Embryophyta</taxon>
        <taxon>Tracheophyta</taxon>
        <taxon>Spermatophyta</taxon>
        <taxon>Magnoliopsida</taxon>
        <taxon>eudicotyledons</taxon>
        <taxon>Gunneridae</taxon>
        <taxon>Pentapetalae</taxon>
        <taxon>asterids</taxon>
        <taxon>Ericales</taxon>
        <taxon>Theaceae</taxon>
        <taxon>Camellia</taxon>
    </lineage>
</organism>
<dbReference type="EMBL" id="CM045761">
    <property type="protein sequence ID" value="KAI8014014.1"/>
    <property type="molecule type" value="Genomic_DNA"/>
</dbReference>
<accession>A0ACC0HLW8</accession>
<protein>
    <submittedName>
        <fullName evidence="1">Methyl-CpG-binding domain-containing protein 8</fullName>
    </submittedName>
</protein>